<comment type="caution">
    <text evidence="2">The sequence shown here is derived from an EMBL/GenBank/DDBJ whole genome shotgun (WGS) entry which is preliminary data.</text>
</comment>
<protein>
    <recommendedName>
        <fullName evidence="4">Secreted protein</fullName>
    </recommendedName>
</protein>
<keyword evidence="1" id="KW-0812">Transmembrane</keyword>
<evidence type="ECO:0000313" key="2">
    <source>
        <dbReference type="EMBL" id="DBA29186.1"/>
    </source>
</evidence>
<evidence type="ECO:0000313" key="3">
    <source>
        <dbReference type="Proteomes" id="UP001181693"/>
    </source>
</evidence>
<dbReference type="AlphaFoldDB" id="A0AAV3AIZ8"/>
<organism evidence="2 3">
    <name type="scientific">Pyxicephalus adspersus</name>
    <name type="common">African bullfrog</name>
    <dbReference type="NCBI Taxonomy" id="30357"/>
    <lineage>
        <taxon>Eukaryota</taxon>
        <taxon>Metazoa</taxon>
        <taxon>Chordata</taxon>
        <taxon>Craniata</taxon>
        <taxon>Vertebrata</taxon>
        <taxon>Euteleostomi</taxon>
        <taxon>Amphibia</taxon>
        <taxon>Batrachia</taxon>
        <taxon>Anura</taxon>
        <taxon>Neobatrachia</taxon>
        <taxon>Ranoidea</taxon>
        <taxon>Pyxicephalidae</taxon>
        <taxon>Pyxicephalinae</taxon>
        <taxon>Pyxicephalus</taxon>
    </lineage>
</organism>
<evidence type="ECO:0008006" key="4">
    <source>
        <dbReference type="Google" id="ProtNLM"/>
    </source>
</evidence>
<reference evidence="2" key="1">
    <citation type="thesis" date="2020" institute="ProQuest LLC" country="789 East Eisenhower Parkway, Ann Arbor, MI, USA">
        <title>Comparative Genomics and Chromosome Evolution.</title>
        <authorList>
            <person name="Mudd A.B."/>
        </authorList>
    </citation>
    <scope>NUCLEOTIDE SEQUENCE</scope>
    <source>
        <strain evidence="2">1538</strain>
        <tissue evidence="2">Blood</tissue>
    </source>
</reference>
<keyword evidence="1" id="KW-1133">Transmembrane helix</keyword>
<feature type="transmembrane region" description="Helical" evidence="1">
    <location>
        <begin position="6"/>
        <end position="31"/>
    </location>
</feature>
<keyword evidence="1" id="KW-0472">Membrane</keyword>
<gene>
    <name evidence="2" type="ORF">GDO54_009438</name>
</gene>
<name>A0AAV3AIZ8_PYXAD</name>
<evidence type="ECO:0000256" key="1">
    <source>
        <dbReference type="SAM" id="Phobius"/>
    </source>
</evidence>
<sequence length="86" mass="10056">MLLSVIVITLLFTYPFCFYVYCLFLGIGLFFKFQTSPVFFTIKGCIASTNTTCVLFNCVEKKKDNFLTYYTVYQFTPITFHSFTPF</sequence>
<proteinExistence type="predicted"/>
<dbReference type="Proteomes" id="UP001181693">
    <property type="component" value="Unassembled WGS sequence"/>
</dbReference>
<dbReference type="EMBL" id="DYDO01000003">
    <property type="protein sequence ID" value="DBA29186.1"/>
    <property type="molecule type" value="Genomic_DNA"/>
</dbReference>
<keyword evidence="3" id="KW-1185">Reference proteome</keyword>
<accession>A0AAV3AIZ8</accession>